<dbReference type="Proteomes" id="UP000634667">
    <property type="component" value="Unassembled WGS sequence"/>
</dbReference>
<comment type="caution">
    <text evidence="2">The sequence shown here is derived from an EMBL/GenBank/DDBJ whole genome shotgun (WGS) entry which is preliminary data.</text>
</comment>
<evidence type="ECO:0000313" key="3">
    <source>
        <dbReference type="Proteomes" id="UP000634667"/>
    </source>
</evidence>
<dbReference type="SUPFAM" id="SSF53067">
    <property type="entry name" value="Actin-like ATPase domain"/>
    <property type="match status" value="2"/>
</dbReference>
<dbReference type="NCBIfam" id="NF046058">
    <property type="entry name" value="NagK_SO3507"/>
    <property type="match status" value="1"/>
</dbReference>
<organism evidence="2 3">
    <name type="scientific">Alishewanella tabrizica</name>
    <dbReference type="NCBI Taxonomy" id="671278"/>
    <lineage>
        <taxon>Bacteria</taxon>
        <taxon>Pseudomonadati</taxon>
        <taxon>Pseudomonadota</taxon>
        <taxon>Gammaproteobacteria</taxon>
        <taxon>Alteromonadales</taxon>
        <taxon>Alteromonadaceae</taxon>
        <taxon>Alishewanella</taxon>
    </lineage>
</organism>
<dbReference type="InterPro" id="IPR052519">
    <property type="entry name" value="Euk-type_GlcNAc_Kinase"/>
</dbReference>
<dbReference type="CDD" id="cd24082">
    <property type="entry name" value="ASKHA_NBD_GspK-like"/>
    <property type="match status" value="1"/>
</dbReference>
<evidence type="ECO:0000259" key="1">
    <source>
        <dbReference type="Pfam" id="PF01869"/>
    </source>
</evidence>
<dbReference type="PANTHER" id="PTHR43190:SF3">
    <property type="entry name" value="N-ACETYL-D-GLUCOSAMINE KINASE"/>
    <property type="match status" value="1"/>
</dbReference>
<dbReference type="Pfam" id="PF01869">
    <property type="entry name" value="BcrAD_BadFG"/>
    <property type="match status" value="1"/>
</dbReference>
<accession>A0ABQ2WMD7</accession>
<name>A0ABQ2WMD7_9ALTE</name>
<proteinExistence type="predicted"/>
<keyword evidence="3" id="KW-1185">Reference proteome</keyword>
<dbReference type="InterPro" id="IPR002731">
    <property type="entry name" value="ATPase_BadF"/>
</dbReference>
<sequence>MSSIAPVKQPYYLGIDGGGSKCQVVLTDASATVLGKGLGGPANPLRGMELTTQSILDATYQALEQAALPASVIGSLTVGAGLAGVNIPKYHQLFSTWQHPFAALHLTSDLHAACIGAHQGRDGAVIICGTGSCGLAAVKGQVLEVGGHGFPYGDSGSGAWFGLQLLQRVLRSKDGLLAPTRMTELLQQALGITDTVALATHFMHASATEYARLAPLVFDAAEQQDVQALQIIAEGASHVNAIAKRLLVLEPPAITLIGGLAPKLIPYLDTHIRALLVPACQPPEFGAIWFAKTADQRAGSSTVINSHAGISPYILET</sequence>
<dbReference type="RefSeq" id="WP_189482803.1">
    <property type="nucleotide sequence ID" value="NZ_BMYR01000007.1"/>
</dbReference>
<dbReference type="EMBL" id="BMYR01000007">
    <property type="protein sequence ID" value="GGW62894.1"/>
    <property type="molecule type" value="Genomic_DNA"/>
</dbReference>
<reference evidence="3" key="1">
    <citation type="journal article" date="2019" name="Int. J. Syst. Evol. Microbiol.">
        <title>The Global Catalogue of Microorganisms (GCM) 10K type strain sequencing project: providing services to taxonomists for standard genome sequencing and annotation.</title>
        <authorList>
            <consortium name="The Broad Institute Genomics Platform"/>
            <consortium name="The Broad Institute Genome Sequencing Center for Infectious Disease"/>
            <person name="Wu L."/>
            <person name="Ma J."/>
        </authorList>
    </citation>
    <scope>NUCLEOTIDE SEQUENCE [LARGE SCALE GENOMIC DNA]</scope>
    <source>
        <strain evidence="3">KCTC 23723</strain>
    </source>
</reference>
<dbReference type="InterPro" id="IPR043129">
    <property type="entry name" value="ATPase_NBD"/>
</dbReference>
<dbReference type="PANTHER" id="PTHR43190">
    <property type="entry name" value="N-ACETYL-D-GLUCOSAMINE KINASE"/>
    <property type="match status" value="1"/>
</dbReference>
<evidence type="ECO:0000313" key="2">
    <source>
        <dbReference type="EMBL" id="GGW62894.1"/>
    </source>
</evidence>
<protein>
    <submittedName>
        <fullName evidence="2">ATPase</fullName>
    </submittedName>
</protein>
<dbReference type="Gene3D" id="3.30.420.40">
    <property type="match status" value="2"/>
</dbReference>
<gene>
    <name evidence="2" type="primary">nagK</name>
    <name evidence="2" type="ORF">GCM10008111_18590</name>
</gene>
<feature type="domain" description="ATPase BadF/BadG/BcrA/BcrD type" evidence="1">
    <location>
        <begin position="13"/>
        <end position="262"/>
    </location>
</feature>